<gene>
    <name evidence="2" type="ORF">CTI12_AA046510</name>
</gene>
<protein>
    <submittedName>
        <fullName evidence="2">Helitron helicase-like domain-containing protein</fullName>
    </submittedName>
</protein>
<keyword evidence="2" id="KW-0378">Hydrolase</keyword>
<name>A0A2U1QCV9_ARTAN</name>
<keyword evidence="2" id="KW-0347">Helicase</keyword>
<feature type="compositionally biased region" description="Polar residues" evidence="1">
    <location>
        <begin position="271"/>
        <end position="283"/>
    </location>
</feature>
<sequence>MASNVQLHSKNKTYCSTKNNDAMHQHPVCDDCHAATPAVSPQEASTLGVSGASSEGLPSSVANCFGCWSLFYILVSANPYDHFPFLCQVGSRRPNPPIAKPRFDYAYCSTKSHDAVHDHYVSHTCHATAPNVSPLDTSALEVLHMSATDSTKAGSRRPRPPIARPQFDCAFDPRSGQSVASGAPVFYTAQGRAFNLASDIDPVHEPSTPCRKNFRSPSKRPEVQKQATNTSVSGVHENSCQAQVNVAGSSFQPRPKVSRHRPVATPALQPSDLSGNASTHTTKNSDEIISNANYEVQLCALSDDVQPIYQSSGMHIHHQMQPHACNPAINARGIRPPMTPSIKNLNSSCKRGRPPIEVANVGGISVSHSCSSKDNFKKAEVPTRCDHTDKSLYNQFDGAPETSNQINSRKRDAASHHASGKRRCLGNLDDHAPAGGETSGFGLAASASTHVQTSDPQNGAETVMHPLNAHTNESTHIHHTAALPPSSQTETRKRNACSSRASAKRRRLTNSNNHAPMLAEASHNQRVRGASASQDASPAYDDLGDCSERCRHCNAAFWAALDPHIVQGLIHFLDAHNELVRIFRTARDKCADADVPEFKVRLYGGANERGYELPSSQSLGAIVFDCGPESESNYDVILEYRDGPLRRISKLHKSYMSLQFPLIFIYGQPGFYPKLMLKTSNPDDEPKRVTMNAYYTYQLHPKHGLVTYSNLIFNM</sequence>
<comment type="caution">
    <text evidence="2">The sequence shown here is derived from an EMBL/GenBank/DDBJ whole genome shotgun (WGS) entry which is preliminary data.</text>
</comment>
<keyword evidence="2" id="KW-0547">Nucleotide-binding</keyword>
<dbReference type="PANTHER" id="PTHR45786:SF74">
    <property type="entry name" value="ATP-DEPENDENT DNA HELICASE"/>
    <property type="match status" value="1"/>
</dbReference>
<evidence type="ECO:0000313" key="2">
    <source>
        <dbReference type="EMBL" id="PWA95807.1"/>
    </source>
</evidence>
<evidence type="ECO:0000256" key="1">
    <source>
        <dbReference type="SAM" id="MobiDB-lite"/>
    </source>
</evidence>
<keyword evidence="3" id="KW-1185">Reference proteome</keyword>
<dbReference type="Proteomes" id="UP000245207">
    <property type="component" value="Unassembled WGS sequence"/>
</dbReference>
<dbReference type="PANTHER" id="PTHR45786">
    <property type="entry name" value="DNA BINDING PROTEIN-LIKE"/>
    <property type="match status" value="1"/>
</dbReference>
<dbReference type="GO" id="GO:0004386">
    <property type="term" value="F:helicase activity"/>
    <property type="evidence" value="ECO:0007669"/>
    <property type="project" value="UniProtKB-KW"/>
</dbReference>
<feature type="region of interest" description="Disordered" evidence="1">
    <location>
        <begin position="199"/>
        <end position="236"/>
    </location>
</feature>
<feature type="region of interest" description="Disordered" evidence="1">
    <location>
        <begin position="482"/>
        <end position="516"/>
    </location>
</feature>
<dbReference type="AlphaFoldDB" id="A0A2U1QCV9"/>
<feature type="region of interest" description="Disordered" evidence="1">
    <location>
        <begin position="392"/>
        <end position="463"/>
    </location>
</feature>
<organism evidence="2 3">
    <name type="scientific">Artemisia annua</name>
    <name type="common">Sweet wormwood</name>
    <dbReference type="NCBI Taxonomy" id="35608"/>
    <lineage>
        <taxon>Eukaryota</taxon>
        <taxon>Viridiplantae</taxon>
        <taxon>Streptophyta</taxon>
        <taxon>Embryophyta</taxon>
        <taxon>Tracheophyta</taxon>
        <taxon>Spermatophyta</taxon>
        <taxon>Magnoliopsida</taxon>
        <taxon>eudicotyledons</taxon>
        <taxon>Gunneridae</taxon>
        <taxon>Pentapetalae</taxon>
        <taxon>asterids</taxon>
        <taxon>campanulids</taxon>
        <taxon>Asterales</taxon>
        <taxon>Asteraceae</taxon>
        <taxon>Asteroideae</taxon>
        <taxon>Anthemideae</taxon>
        <taxon>Artemisiinae</taxon>
        <taxon>Artemisia</taxon>
    </lineage>
</organism>
<feature type="region of interest" description="Disordered" evidence="1">
    <location>
        <begin position="250"/>
        <end position="283"/>
    </location>
</feature>
<accession>A0A2U1QCV9</accession>
<proteinExistence type="predicted"/>
<evidence type="ECO:0000313" key="3">
    <source>
        <dbReference type="Proteomes" id="UP000245207"/>
    </source>
</evidence>
<feature type="compositionally biased region" description="Polar residues" evidence="1">
    <location>
        <begin position="225"/>
        <end position="236"/>
    </location>
</feature>
<keyword evidence="2" id="KW-0067">ATP-binding</keyword>
<dbReference type="EMBL" id="PKPP01000217">
    <property type="protein sequence ID" value="PWA95807.1"/>
    <property type="molecule type" value="Genomic_DNA"/>
</dbReference>
<reference evidence="2 3" key="1">
    <citation type="journal article" date="2018" name="Mol. Plant">
        <title>The genome of Artemisia annua provides insight into the evolution of Asteraceae family and artemisinin biosynthesis.</title>
        <authorList>
            <person name="Shen Q."/>
            <person name="Zhang L."/>
            <person name="Liao Z."/>
            <person name="Wang S."/>
            <person name="Yan T."/>
            <person name="Shi P."/>
            <person name="Liu M."/>
            <person name="Fu X."/>
            <person name="Pan Q."/>
            <person name="Wang Y."/>
            <person name="Lv Z."/>
            <person name="Lu X."/>
            <person name="Zhang F."/>
            <person name="Jiang W."/>
            <person name="Ma Y."/>
            <person name="Chen M."/>
            <person name="Hao X."/>
            <person name="Li L."/>
            <person name="Tang Y."/>
            <person name="Lv G."/>
            <person name="Zhou Y."/>
            <person name="Sun X."/>
            <person name="Brodelius P.E."/>
            <person name="Rose J.K.C."/>
            <person name="Tang K."/>
        </authorList>
    </citation>
    <scope>NUCLEOTIDE SEQUENCE [LARGE SCALE GENOMIC DNA]</scope>
    <source>
        <strain evidence="3">cv. Huhao1</strain>
        <tissue evidence="2">Leaf</tissue>
    </source>
</reference>
<feature type="compositionally biased region" description="Polar residues" evidence="1">
    <location>
        <begin position="446"/>
        <end position="460"/>
    </location>
</feature>